<dbReference type="Proteomes" id="UP001139150">
    <property type="component" value="Unassembled WGS sequence"/>
</dbReference>
<dbReference type="GO" id="GO:0009306">
    <property type="term" value="P:protein secretion"/>
    <property type="evidence" value="ECO:0007669"/>
    <property type="project" value="InterPro"/>
</dbReference>
<evidence type="ECO:0000313" key="1">
    <source>
        <dbReference type="EMBL" id="MCL7746450.1"/>
    </source>
</evidence>
<organism evidence="1 2">
    <name type="scientific">Halalkalibacter alkaliphilus</name>
    <dbReference type="NCBI Taxonomy" id="2917993"/>
    <lineage>
        <taxon>Bacteria</taxon>
        <taxon>Bacillati</taxon>
        <taxon>Bacillota</taxon>
        <taxon>Bacilli</taxon>
        <taxon>Bacillales</taxon>
        <taxon>Bacillaceae</taxon>
        <taxon>Halalkalibacter</taxon>
    </lineage>
</organism>
<accession>A0A9X2A213</accession>
<dbReference type="EMBL" id="JAKRYL010000004">
    <property type="protein sequence ID" value="MCL7746450.1"/>
    <property type="molecule type" value="Genomic_DNA"/>
</dbReference>
<dbReference type="PANTHER" id="PTHR30531:SF12">
    <property type="entry name" value="FLAGELLAR BIOSYNTHETIC PROTEIN FLHB"/>
    <property type="match status" value="1"/>
</dbReference>
<dbReference type="SUPFAM" id="SSF160544">
    <property type="entry name" value="EscU C-terminal domain-like"/>
    <property type="match status" value="1"/>
</dbReference>
<gene>
    <name evidence="1" type="ORF">MF646_04870</name>
</gene>
<proteinExistence type="predicted"/>
<dbReference type="InterPro" id="IPR029025">
    <property type="entry name" value="T3SS_substrate_exporter_C"/>
</dbReference>
<protein>
    <submittedName>
        <fullName evidence="1">EscU/YscU/HrcU family type III secretion system export apparatus switch protein</fullName>
    </submittedName>
</protein>
<reference evidence="1" key="1">
    <citation type="submission" date="2022-02" db="EMBL/GenBank/DDBJ databases">
        <title>Halalkalibacter sp. nov. isolated from Lonar Lake, India.</title>
        <authorList>
            <person name="Joshi A."/>
            <person name="Thite S."/>
            <person name="Lodha T."/>
        </authorList>
    </citation>
    <scope>NUCLEOTIDE SEQUENCE</scope>
    <source>
        <strain evidence="1">MEB205</strain>
    </source>
</reference>
<dbReference type="InterPro" id="IPR006135">
    <property type="entry name" value="T3SS_substrate_exporter"/>
</dbReference>
<comment type="caution">
    <text evidence="1">The sequence shown here is derived from an EMBL/GenBank/DDBJ whole genome shotgun (WGS) entry which is preliminary data.</text>
</comment>
<dbReference type="GO" id="GO:0005886">
    <property type="term" value="C:plasma membrane"/>
    <property type="evidence" value="ECO:0007669"/>
    <property type="project" value="TreeGrafter"/>
</dbReference>
<dbReference type="Pfam" id="PF01312">
    <property type="entry name" value="Bac_export_2"/>
    <property type="match status" value="1"/>
</dbReference>
<name>A0A9X2A213_9BACI</name>
<dbReference type="PANTHER" id="PTHR30531">
    <property type="entry name" value="FLAGELLAR BIOSYNTHETIC PROTEIN FLHB"/>
    <property type="match status" value="1"/>
</dbReference>
<evidence type="ECO:0000313" key="2">
    <source>
        <dbReference type="Proteomes" id="UP001139150"/>
    </source>
</evidence>
<dbReference type="Gene3D" id="3.40.1690.10">
    <property type="entry name" value="secretion proteins EscU"/>
    <property type="match status" value="1"/>
</dbReference>
<keyword evidence="2" id="KW-1185">Reference proteome</keyword>
<dbReference type="RefSeq" id="WP_250095373.1">
    <property type="nucleotide sequence ID" value="NZ_JAKRYL010000004.1"/>
</dbReference>
<dbReference type="AlphaFoldDB" id="A0A9X2A213"/>
<sequence>MNDKRVWPKKAAALRYQPEMDLSPKVVGTGKGLIAEEIILKAKEHNIPIQEDTSLVELLAELEVNQSIPIELYEIVAEIFAFIYKIDRNK</sequence>